<gene>
    <name evidence="1" type="ORF">ACFQWG_08130</name>
</gene>
<comment type="caution">
    <text evidence="1">The sequence shown here is derived from an EMBL/GenBank/DDBJ whole genome shotgun (WGS) entry which is preliminary data.</text>
</comment>
<evidence type="ECO:0000313" key="2">
    <source>
        <dbReference type="Proteomes" id="UP001596527"/>
    </source>
</evidence>
<organism evidence="1 2">
    <name type="scientific">Schaalia naturae</name>
    <dbReference type="NCBI Taxonomy" id="635203"/>
    <lineage>
        <taxon>Bacteria</taxon>
        <taxon>Bacillati</taxon>
        <taxon>Actinomycetota</taxon>
        <taxon>Actinomycetes</taxon>
        <taxon>Actinomycetales</taxon>
        <taxon>Actinomycetaceae</taxon>
        <taxon>Schaalia</taxon>
    </lineage>
</organism>
<sequence length="165" mass="17250">MIGPETRLPEAKAVRDLLIGTAGRDVSLTVDGEGLDPDAPGGAVVAEYVTDLGHSVALIALDLPLAAHLGAALGLVPPAVSQEAVRDGYLSDDLLDNAYEVLNIAGSLFNVGDAPHVRLIEGLYDTSSAPLPAEIDRWLRGYVPRLDAACEVRGYGAGRLSVLLR</sequence>
<dbReference type="RefSeq" id="WP_380974159.1">
    <property type="nucleotide sequence ID" value="NZ_JBHTEF010000001.1"/>
</dbReference>
<proteinExistence type="predicted"/>
<evidence type="ECO:0008006" key="3">
    <source>
        <dbReference type="Google" id="ProtNLM"/>
    </source>
</evidence>
<reference evidence="2" key="1">
    <citation type="journal article" date="2019" name="Int. J. Syst. Evol. Microbiol.">
        <title>The Global Catalogue of Microorganisms (GCM) 10K type strain sequencing project: providing services to taxonomists for standard genome sequencing and annotation.</title>
        <authorList>
            <consortium name="The Broad Institute Genomics Platform"/>
            <consortium name="The Broad Institute Genome Sequencing Center for Infectious Disease"/>
            <person name="Wu L."/>
            <person name="Ma J."/>
        </authorList>
    </citation>
    <scope>NUCLEOTIDE SEQUENCE [LARGE SCALE GENOMIC DNA]</scope>
    <source>
        <strain evidence="2">CCUG 56698</strain>
    </source>
</reference>
<keyword evidence="2" id="KW-1185">Reference proteome</keyword>
<accession>A0ABW2SNJ2</accession>
<dbReference type="Proteomes" id="UP001596527">
    <property type="component" value="Unassembled WGS sequence"/>
</dbReference>
<evidence type="ECO:0000313" key="1">
    <source>
        <dbReference type="EMBL" id="MFC7581163.1"/>
    </source>
</evidence>
<dbReference type="EMBL" id="JBHTEF010000001">
    <property type="protein sequence ID" value="MFC7581163.1"/>
    <property type="molecule type" value="Genomic_DNA"/>
</dbReference>
<name>A0ABW2SNJ2_9ACTO</name>
<protein>
    <recommendedName>
        <fullName evidence="3">DUF3846 domain-containing protein</fullName>
    </recommendedName>
</protein>